<feature type="transmembrane region" description="Helical" evidence="8">
    <location>
        <begin position="266"/>
        <end position="287"/>
    </location>
</feature>
<evidence type="ECO:0000256" key="7">
    <source>
        <dbReference type="ARBA" id="ARBA00023136"/>
    </source>
</evidence>
<feature type="transmembrane region" description="Helical" evidence="8">
    <location>
        <begin position="182"/>
        <end position="206"/>
    </location>
</feature>
<accession>A0A6P1ZCQ1</accession>
<gene>
    <name evidence="10" type="ORF">DQK91_18485</name>
</gene>
<dbReference type="RefSeq" id="WP_144306885.1">
    <property type="nucleotide sequence ID" value="NZ_QMIF01000016.1"/>
</dbReference>
<dbReference type="InterPro" id="IPR051449">
    <property type="entry name" value="ABC-2_transporter_component"/>
</dbReference>
<dbReference type="GO" id="GO:0140359">
    <property type="term" value="F:ABC-type transporter activity"/>
    <property type="evidence" value="ECO:0007669"/>
    <property type="project" value="InterPro"/>
</dbReference>
<dbReference type="EMBL" id="QMIF01000016">
    <property type="protein sequence ID" value="TVM31384.1"/>
    <property type="molecule type" value="Genomic_DNA"/>
</dbReference>
<organism evidence="10 11">
    <name type="scientific">Oceanidesulfovibrio marinus</name>
    <dbReference type="NCBI Taxonomy" id="370038"/>
    <lineage>
        <taxon>Bacteria</taxon>
        <taxon>Pseudomonadati</taxon>
        <taxon>Thermodesulfobacteriota</taxon>
        <taxon>Desulfovibrionia</taxon>
        <taxon>Desulfovibrionales</taxon>
        <taxon>Desulfovibrionaceae</taxon>
        <taxon>Oceanidesulfovibrio</taxon>
    </lineage>
</organism>
<feature type="transmembrane region" description="Helical" evidence="8">
    <location>
        <begin position="354"/>
        <end position="372"/>
    </location>
</feature>
<proteinExistence type="inferred from homology"/>
<keyword evidence="4" id="KW-1003">Cell membrane</keyword>
<comment type="similarity">
    <text evidence="2">Belongs to the ABC-2 integral membrane protein family.</text>
</comment>
<dbReference type="PANTHER" id="PTHR30294:SF44">
    <property type="entry name" value="MULTIDRUG ABC TRANSPORTER PERMEASE YBHR-RELATED"/>
    <property type="match status" value="1"/>
</dbReference>
<dbReference type="Proteomes" id="UP000434052">
    <property type="component" value="Unassembled WGS sequence"/>
</dbReference>
<dbReference type="Gene3D" id="3.40.1710.10">
    <property type="entry name" value="abc type-2 transporter like domain"/>
    <property type="match status" value="1"/>
</dbReference>
<comment type="subcellular location">
    <subcellularLocation>
        <location evidence="1">Cell membrane</location>
        <topology evidence="1">Multi-pass membrane protein</topology>
    </subcellularLocation>
</comment>
<protein>
    <submittedName>
        <fullName evidence="10">Antibiotic ABC transporter permease</fullName>
    </submittedName>
</protein>
<evidence type="ECO:0000256" key="8">
    <source>
        <dbReference type="SAM" id="Phobius"/>
    </source>
</evidence>
<dbReference type="AlphaFoldDB" id="A0A6P1ZCQ1"/>
<evidence type="ECO:0000256" key="2">
    <source>
        <dbReference type="ARBA" id="ARBA00007783"/>
    </source>
</evidence>
<keyword evidence="5 8" id="KW-0812">Transmembrane</keyword>
<evidence type="ECO:0000256" key="6">
    <source>
        <dbReference type="ARBA" id="ARBA00022989"/>
    </source>
</evidence>
<sequence>MQEAVRHILALMVKEFLALLKDPRSRTVVMFPPIIQTIIFGYAATFDLRQIPYAVYDLSHSVESRQLLSGLQGSKNFKLTTYIQDYDDIARLIDARDVKLVVMIRQDFARRLRAGEPASVQAILDGRNSNTASIVANYFAEVVQKYNQNRIRMLNAAEGDLATGPSVLVVRHWFNENLLSRWFFIPGMVGLIALLVTLLVTSLSVAREREHGTFDQLLVTPMSPTEILLGKALPGFIIGIIEASFILCIAVFWFKIPLRGSLVTLYAGLVVFIFAAVGIGLMISSLAATMQQALLGTFLFMMPATLLSGFATPIENMTPFVQKLTIINPLRYIFVILRGVFIEGAPFALLANQIWPLAIIGLCNLLIAGYLFRHRIY</sequence>
<dbReference type="Pfam" id="PF12698">
    <property type="entry name" value="ABC2_membrane_3"/>
    <property type="match status" value="1"/>
</dbReference>
<evidence type="ECO:0000256" key="4">
    <source>
        <dbReference type="ARBA" id="ARBA00022475"/>
    </source>
</evidence>
<feature type="domain" description="ABC transmembrane type-2" evidence="9">
    <location>
        <begin position="150"/>
        <end position="375"/>
    </location>
</feature>
<keyword evidence="6 8" id="KW-1133">Transmembrane helix</keyword>
<evidence type="ECO:0000313" key="10">
    <source>
        <dbReference type="EMBL" id="TVM31384.1"/>
    </source>
</evidence>
<dbReference type="InterPro" id="IPR047817">
    <property type="entry name" value="ABC2_TM_bact-type"/>
</dbReference>
<feature type="transmembrane region" description="Helical" evidence="8">
    <location>
        <begin position="332"/>
        <end position="348"/>
    </location>
</feature>
<dbReference type="InterPro" id="IPR013525">
    <property type="entry name" value="ABC2_TM"/>
</dbReference>
<keyword evidence="7 8" id="KW-0472">Membrane</keyword>
<evidence type="ECO:0000256" key="3">
    <source>
        <dbReference type="ARBA" id="ARBA00022448"/>
    </source>
</evidence>
<reference evidence="10 11" key="1">
    <citation type="submission" date="2018-06" db="EMBL/GenBank/DDBJ databases">
        <title>Complete genome of Desulfovibrio marinus P48SEP.</title>
        <authorList>
            <person name="Crispim J.S."/>
            <person name="Vidigal P.M.P."/>
            <person name="Silva L.C.F."/>
            <person name="Araujo L.C."/>
            <person name="Laguardia C.N."/>
            <person name="Dias R.S."/>
            <person name="Sousa M.P."/>
            <person name="Paula S.O."/>
            <person name="Silva C."/>
        </authorList>
    </citation>
    <scope>NUCLEOTIDE SEQUENCE [LARGE SCALE GENOMIC DNA]</scope>
    <source>
        <strain evidence="10 11">P48SEP</strain>
    </source>
</reference>
<feature type="transmembrane region" description="Helical" evidence="8">
    <location>
        <begin position="232"/>
        <end position="254"/>
    </location>
</feature>
<dbReference type="GO" id="GO:0005886">
    <property type="term" value="C:plasma membrane"/>
    <property type="evidence" value="ECO:0007669"/>
    <property type="project" value="UniProtKB-SubCell"/>
</dbReference>
<comment type="caution">
    <text evidence="10">The sequence shown here is derived from an EMBL/GenBank/DDBJ whole genome shotgun (WGS) entry which is preliminary data.</text>
</comment>
<evidence type="ECO:0000256" key="1">
    <source>
        <dbReference type="ARBA" id="ARBA00004651"/>
    </source>
</evidence>
<evidence type="ECO:0000256" key="5">
    <source>
        <dbReference type="ARBA" id="ARBA00022692"/>
    </source>
</evidence>
<evidence type="ECO:0000313" key="11">
    <source>
        <dbReference type="Proteomes" id="UP000434052"/>
    </source>
</evidence>
<keyword evidence="3" id="KW-0813">Transport</keyword>
<feature type="transmembrane region" description="Helical" evidence="8">
    <location>
        <begin position="293"/>
        <end position="311"/>
    </location>
</feature>
<dbReference type="OrthoDB" id="9808686at2"/>
<dbReference type="PANTHER" id="PTHR30294">
    <property type="entry name" value="MEMBRANE COMPONENT OF ABC TRANSPORTER YHHJ-RELATED"/>
    <property type="match status" value="1"/>
</dbReference>
<evidence type="ECO:0000259" key="9">
    <source>
        <dbReference type="PROSITE" id="PS51012"/>
    </source>
</evidence>
<name>A0A6P1ZCQ1_9BACT</name>
<dbReference type="PROSITE" id="PS51012">
    <property type="entry name" value="ABC_TM2"/>
    <property type="match status" value="1"/>
</dbReference>